<keyword evidence="1" id="KW-1133">Transmembrane helix</keyword>
<accession>A0A4R3KZ70</accession>
<dbReference type="AlphaFoldDB" id="A0A4R3KZ70"/>
<comment type="caution">
    <text evidence="2">The sequence shown here is derived from an EMBL/GenBank/DDBJ whole genome shotgun (WGS) entry which is preliminary data.</text>
</comment>
<name>A0A4R3KZ70_9GAMM</name>
<feature type="transmembrane region" description="Helical" evidence="1">
    <location>
        <begin position="228"/>
        <end position="249"/>
    </location>
</feature>
<dbReference type="RefSeq" id="WP_207905727.1">
    <property type="nucleotide sequence ID" value="NZ_SMAF01000055.1"/>
</dbReference>
<feature type="transmembrane region" description="Helical" evidence="1">
    <location>
        <begin position="61"/>
        <end position="79"/>
    </location>
</feature>
<dbReference type="Proteomes" id="UP000294599">
    <property type="component" value="Unassembled WGS sequence"/>
</dbReference>
<gene>
    <name evidence="2" type="ORF">EDC25_1551</name>
</gene>
<feature type="transmembrane region" description="Helical" evidence="1">
    <location>
        <begin position="138"/>
        <end position="157"/>
    </location>
</feature>
<dbReference type="InterPro" id="IPR009339">
    <property type="entry name" value="DUF998"/>
</dbReference>
<evidence type="ECO:0000256" key="1">
    <source>
        <dbReference type="SAM" id="Phobius"/>
    </source>
</evidence>
<keyword evidence="1" id="KW-0472">Membrane</keyword>
<reference evidence="2 3" key="1">
    <citation type="submission" date="2019-03" db="EMBL/GenBank/DDBJ databases">
        <title>Genomic Encyclopedia of Type Strains, Phase IV (KMG-IV): sequencing the most valuable type-strain genomes for metagenomic binning, comparative biology and taxonomic classification.</title>
        <authorList>
            <person name="Goeker M."/>
        </authorList>
    </citation>
    <scope>NUCLEOTIDE SEQUENCE [LARGE SCALE GENOMIC DNA]</scope>
    <source>
        <strain evidence="2 3">DSM 21944</strain>
    </source>
</reference>
<feature type="transmembrane region" description="Helical" evidence="1">
    <location>
        <begin position="169"/>
        <end position="190"/>
    </location>
</feature>
<feature type="non-terminal residue" evidence="2">
    <location>
        <position position="1"/>
    </location>
</feature>
<feature type="transmembrane region" description="Helical" evidence="1">
    <location>
        <begin position="104"/>
        <end position="126"/>
    </location>
</feature>
<evidence type="ECO:0000313" key="2">
    <source>
        <dbReference type="EMBL" id="TCS90999.1"/>
    </source>
</evidence>
<keyword evidence="3" id="KW-1185">Reference proteome</keyword>
<protein>
    <submittedName>
        <fullName evidence="2">Putative membrane protein</fullName>
    </submittedName>
</protein>
<evidence type="ECO:0000313" key="3">
    <source>
        <dbReference type="Proteomes" id="UP000294599"/>
    </source>
</evidence>
<proteinExistence type="predicted"/>
<feature type="transmembrane region" description="Helical" evidence="1">
    <location>
        <begin position="202"/>
        <end position="222"/>
    </location>
</feature>
<dbReference type="Pfam" id="PF06197">
    <property type="entry name" value="DUF998"/>
    <property type="match status" value="1"/>
</dbReference>
<dbReference type="EMBL" id="SMAF01000055">
    <property type="protein sequence ID" value="TCS90999.1"/>
    <property type="molecule type" value="Genomic_DNA"/>
</dbReference>
<keyword evidence="1" id="KW-0812">Transmembrane</keyword>
<organism evidence="2 3">
    <name type="scientific">Pseudofulvimonas gallinarii</name>
    <dbReference type="NCBI Taxonomy" id="634155"/>
    <lineage>
        <taxon>Bacteria</taxon>
        <taxon>Pseudomonadati</taxon>
        <taxon>Pseudomonadota</taxon>
        <taxon>Gammaproteobacteria</taxon>
        <taxon>Lysobacterales</taxon>
        <taxon>Rhodanobacteraceae</taxon>
        <taxon>Pseudofulvimonas</taxon>
    </lineage>
</organism>
<sequence>WRTPLVILCPETMLLSGSSKPCGDAGGVHSIIQADAASRRGLIQALCGTGTAPQMMSQKKIGLVAIATPLWFLTVYLAMSAMRPDYAHTDQAISELGSLDAPNLWAWNVLGYILPGFAVALLGIGLRREFMGRGLRANGPAMALVAAGLLMALSGAFPANMADFKSTTTLLHTVGSFGCYIAFLVAGFWLPSLFRKVNSWRWAATPSLALVIASIFTGFLRFAGMASIGQRITFLCFFLWVGLVGWALWRASSSSAPHNNSSKPKPLRGSA</sequence>